<feature type="region of interest" description="Disordered" evidence="1">
    <location>
        <begin position="1"/>
        <end position="26"/>
    </location>
</feature>
<accession>A0AAN9SE15</accession>
<name>A0AAN9SE15_PSOTE</name>
<comment type="caution">
    <text evidence="2">The sequence shown here is derived from an EMBL/GenBank/DDBJ whole genome shotgun (WGS) entry which is preliminary data.</text>
</comment>
<protein>
    <submittedName>
        <fullName evidence="2">Uncharacterized protein</fullName>
    </submittedName>
</protein>
<keyword evidence="3" id="KW-1185">Reference proteome</keyword>
<gene>
    <name evidence="2" type="ORF">VNO78_20809</name>
</gene>
<organism evidence="2 3">
    <name type="scientific">Psophocarpus tetragonolobus</name>
    <name type="common">Winged bean</name>
    <name type="synonym">Dolichos tetragonolobus</name>
    <dbReference type="NCBI Taxonomy" id="3891"/>
    <lineage>
        <taxon>Eukaryota</taxon>
        <taxon>Viridiplantae</taxon>
        <taxon>Streptophyta</taxon>
        <taxon>Embryophyta</taxon>
        <taxon>Tracheophyta</taxon>
        <taxon>Spermatophyta</taxon>
        <taxon>Magnoliopsida</taxon>
        <taxon>eudicotyledons</taxon>
        <taxon>Gunneridae</taxon>
        <taxon>Pentapetalae</taxon>
        <taxon>rosids</taxon>
        <taxon>fabids</taxon>
        <taxon>Fabales</taxon>
        <taxon>Fabaceae</taxon>
        <taxon>Papilionoideae</taxon>
        <taxon>50 kb inversion clade</taxon>
        <taxon>NPAAA clade</taxon>
        <taxon>indigoferoid/millettioid clade</taxon>
        <taxon>Phaseoleae</taxon>
        <taxon>Psophocarpus</taxon>
    </lineage>
</organism>
<evidence type="ECO:0000256" key="1">
    <source>
        <dbReference type="SAM" id="MobiDB-lite"/>
    </source>
</evidence>
<dbReference type="EMBL" id="JAYMYS010000005">
    <property type="protein sequence ID" value="KAK7392373.1"/>
    <property type="molecule type" value="Genomic_DNA"/>
</dbReference>
<proteinExistence type="predicted"/>
<sequence length="143" mass="16178">MQYQENKREKVKPHNTRPSGGEDHKEVGPTLSIIVQTHFVSGPHSPNFNSAASFVVSFVSVHPRRSFAFDSHPPSSFSLSTTPSFPYFLILFTHSTFVPDACNSPLFNRQINPKGEIDTLFPLLFSPKIKEFFFLSSLYFPLL</sequence>
<evidence type="ECO:0000313" key="3">
    <source>
        <dbReference type="Proteomes" id="UP001386955"/>
    </source>
</evidence>
<dbReference type="Proteomes" id="UP001386955">
    <property type="component" value="Unassembled WGS sequence"/>
</dbReference>
<dbReference type="AlphaFoldDB" id="A0AAN9SE15"/>
<reference evidence="2 3" key="1">
    <citation type="submission" date="2024-01" db="EMBL/GenBank/DDBJ databases">
        <title>The genomes of 5 underutilized Papilionoideae crops provide insights into root nodulation and disease resistanc.</title>
        <authorList>
            <person name="Jiang F."/>
        </authorList>
    </citation>
    <scope>NUCLEOTIDE SEQUENCE [LARGE SCALE GENOMIC DNA]</scope>
    <source>
        <strain evidence="2">DUOXIRENSHENG_FW03</strain>
        <tissue evidence="2">Leaves</tissue>
    </source>
</reference>
<evidence type="ECO:0000313" key="2">
    <source>
        <dbReference type="EMBL" id="KAK7392373.1"/>
    </source>
</evidence>